<evidence type="ECO:0000313" key="9">
    <source>
        <dbReference type="EMBL" id="GAA0720723.1"/>
    </source>
</evidence>
<evidence type="ECO:0000256" key="5">
    <source>
        <dbReference type="ARBA" id="ARBA00022989"/>
    </source>
</evidence>
<evidence type="ECO:0000256" key="3">
    <source>
        <dbReference type="ARBA" id="ARBA00022475"/>
    </source>
</evidence>
<dbReference type="InterPro" id="IPR028362">
    <property type="entry name" value="AlgI"/>
</dbReference>
<dbReference type="PIRSF" id="PIRSF500217">
    <property type="entry name" value="AlgI"/>
    <property type="match status" value="1"/>
</dbReference>
<feature type="transmembrane region" description="Helical" evidence="8">
    <location>
        <begin position="222"/>
        <end position="242"/>
    </location>
</feature>
<keyword evidence="7" id="KW-0808">Transferase</keyword>
<feature type="transmembrane region" description="Helical" evidence="8">
    <location>
        <begin position="248"/>
        <end position="267"/>
    </location>
</feature>
<dbReference type="InterPro" id="IPR004299">
    <property type="entry name" value="MBOAT_fam"/>
</dbReference>
<protein>
    <submittedName>
        <fullName evidence="9">MBOAT family protein</fullName>
    </submittedName>
</protein>
<feature type="transmembrane region" description="Helical" evidence="8">
    <location>
        <begin position="51"/>
        <end position="68"/>
    </location>
</feature>
<accession>A0ABP3U2B3</accession>
<keyword evidence="5 8" id="KW-1133">Transmembrane helix</keyword>
<feature type="transmembrane region" description="Helical" evidence="8">
    <location>
        <begin position="357"/>
        <end position="375"/>
    </location>
</feature>
<evidence type="ECO:0000256" key="6">
    <source>
        <dbReference type="ARBA" id="ARBA00023136"/>
    </source>
</evidence>
<dbReference type="Pfam" id="PF03062">
    <property type="entry name" value="MBOAT"/>
    <property type="match status" value="1"/>
</dbReference>
<evidence type="ECO:0000256" key="7">
    <source>
        <dbReference type="PIRNR" id="PIRNR016636"/>
    </source>
</evidence>
<feature type="transmembrane region" description="Helical" evidence="8">
    <location>
        <begin position="121"/>
        <end position="141"/>
    </location>
</feature>
<feature type="transmembrane region" description="Helical" evidence="8">
    <location>
        <begin position="405"/>
        <end position="424"/>
    </location>
</feature>
<feature type="transmembrane region" description="Helical" evidence="8">
    <location>
        <begin position="333"/>
        <end position="350"/>
    </location>
</feature>
<evidence type="ECO:0000313" key="10">
    <source>
        <dbReference type="Proteomes" id="UP001501758"/>
    </source>
</evidence>
<sequence length="469" mass="54435">MYFNSFDFLIFLPVTFLLYWFLDNRKIVFQNLLLLAASYIFYGWWDWRFLSLIALSTVVDYVVGLKIYESNSKKHKKRWLLCSVFFNLGLLAFFKYCNFFIDSWIELCSAIGIQNQEFTVMRIILPVGISFYTFQTMSYTIDVYREKLKPTKDLVAFAAFVSFFPQLVAGPIERATHLLPQFLNKRSVSQGSISLGCKLIIIGFFLKLVIADRAAIYVNAVYNNVELHDGLSFIFATVLFAFQIYGDFAGYSLIAIGTAKFFGFDLMTNFRRPYFAASIHEFWNRWHISLSTWFRDYLYIPLGGNRVGKFRWFFNLFITFLISGLWHGASWTFVLWGAINGAYLIIEVLLKAKSRKGILNIISTFILICFSWIFFRANTVSEAFCIVKKIVLQPGKLYIGMGDDIAAPFYAVLAIIVLIGFEIWREYIGSVKQITEKTEISRMLAYSLLIFLILYLGVFGDSQFIYFQF</sequence>
<dbReference type="InterPro" id="IPR051085">
    <property type="entry name" value="MB_O-acyltransferase"/>
</dbReference>
<dbReference type="Proteomes" id="UP001501758">
    <property type="component" value="Unassembled WGS sequence"/>
</dbReference>
<dbReference type="PIRSF" id="PIRSF016636">
    <property type="entry name" value="AlgI_DltB"/>
    <property type="match status" value="1"/>
</dbReference>
<comment type="caution">
    <text evidence="9">The sequence shown here is derived from an EMBL/GenBank/DDBJ whole genome shotgun (WGS) entry which is preliminary data.</text>
</comment>
<feature type="transmembrane region" description="Helical" evidence="8">
    <location>
        <begin position="27"/>
        <end position="45"/>
    </location>
</feature>
<feature type="transmembrane region" description="Helical" evidence="8">
    <location>
        <begin position="6"/>
        <end position="22"/>
    </location>
</feature>
<feature type="transmembrane region" description="Helical" evidence="8">
    <location>
        <begin position="192"/>
        <end position="210"/>
    </location>
</feature>
<reference evidence="10" key="1">
    <citation type="journal article" date="2019" name="Int. J. Syst. Evol. Microbiol.">
        <title>The Global Catalogue of Microorganisms (GCM) 10K type strain sequencing project: providing services to taxonomists for standard genome sequencing and annotation.</title>
        <authorList>
            <consortium name="The Broad Institute Genomics Platform"/>
            <consortium name="The Broad Institute Genome Sequencing Center for Infectious Disease"/>
            <person name="Wu L."/>
            <person name="Ma J."/>
        </authorList>
    </citation>
    <scope>NUCLEOTIDE SEQUENCE [LARGE SCALE GENOMIC DNA]</scope>
    <source>
        <strain evidence="10">JCM 15974</strain>
    </source>
</reference>
<keyword evidence="10" id="KW-1185">Reference proteome</keyword>
<dbReference type="RefSeq" id="WP_343912288.1">
    <property type="nucleotide sequence ID" value="NZ_BAAAGE010000002.1"/>
</dbReference>
<evidence type="ECO:0000256" key="2">
    <source>
        <dbReference type="ARBA" id="ARBA00010323"/>
    </source>
</evidence>
<evidence type="ECO:0000256" key="8">
    <source>
        <dbReference type="SAM" id="Phobius"/>
    </source>
</evidence>
<comment type="subcellular location">
    <subcellularLocation>
        <location evidence="1">Cell membrane</location>
        <topology evidence="1">Multi-pass membrane protein</topology>
    </subcellularLocation>
</comment>
<evidence type="ECO:0000256" key="1">
    <source>
        <dbReference type="ARBA" id="ARBA00004651"/>
    </source>
</evidence>
<keyword evidence="7" id="KW-0012">Acyltransferase</keyword>
<feature type="transmembrane region" description="Helical" evidence="8">
    <location>
        <begin position="310"/>
        <end position="327"/>
    </location>
</feature>
<feature type="transmembrane region" description="Helical" evidence="8">
    <location>
        <begin position="153"/>
        <end position="172"/>
    </location>
</feature>
<keyword evidence="3 7" id="KW-1003">Cell membrane</keyword>
<dbReference type="PANTHER" id="PTHR13285:SF18">
    <property type="entry name" value="PROTEIN-CYSTEINE N-PALMITOYLTRANSFERASE RASP"/>
    <property type="match status" value="1"/>
</dbReference>
<dbReference type="EMBL" id="BAAAGE010000002">
    <property type="protein sequence ID" value="GAA0720723.1"/>
    <property type="molecule type" value="Genomic_DNA"/>
</dbReference>
<gene>
    <name evidence="9" type="ORF">GCM10009430_21200</name>
</gene>
<keyword evidence="4 8" id="KW-0812">Transmembrane</keyword>
<evidence type="ECO:0000256" key="4">
    <source>
        <dbReference type="ARBA" id="ARBA00022692"/>
    </source>
</evidence>
<name>A0ABP3U2B3_9FLAO</name>
<feature type="transmembrane region" description="Helical" evidence="8">
    <location>
        <begin position="80"/>
        <end position="101"/>
    </location>
</feature>
<organism evidence="9 10">
    <name type="scientific">Aquimarina litoralis</name>
    <dbReference type="NCBI Taxonomy" id="584605"/>
    <lineage>
        <taxon>Bacteria</taxon>
        <taxon>Pseudomonadati</taxon>
        <taxon>Bacteroidota</taxon>
        <taxon>Flavobacteriia</taxon>
        <taxon>Flavobacteriales</taxon>
        <taxon>Flavobacteriaceae</taxon>
        <taxon>Aquimarina</taxon>
    </lineage>
</organism>
<comment type="similarity">
    <text evidence="2 7">Belongs to the membrane-bound acyltransferase family.</text>
</comment>
<keyword evidence="6 7" id="KW-0472">Membrane</keyword>
<proteinExistence type="inferred from homology"/>
<feature type="transmembrane region" description="Helical" evidence="8">
    <location>
        <begin position="444"/>
        <end position="466"/>
    </location>
</feature>
<dbReference type="InterPro" id="IPR024194">
    <property type="entry name" value="Ac/AlaTfrase_AlgI/DltB"/>
</dbReference>
<dbReference type="PANTHER" id="PTHR13285">
    <property type="entry name" value="ACYLTRANSFERASE"/>
    <property type="match status" value="1"/>
</dbReference>